<sequence length="509" mass="58298">MALLEYTGHLSVLQAIISVLGAYALYGILLVVYRLYFSPLSKFPGPKLAAASLWYEFYFDVYKRGKFFLEIKRLHEVYGPIVRINPYELHINDPDFYDNVYSGKRDKHSWSADMFVIPGSMISTVPHDLHRKRRAPIATYFSQQAIRQFDPVIRSKLDILCSKYEEYMKRSEPANMEFSYTAFTTDIITEYAFGASFGFLEQPGFNTEYWPLMLSASEHSLLHKQIPWITKLRNLIPLSLLLKMKPEMGNFVVMQNIITKQIQAVVDEKSKPRPDGIHPTIFHGLLNSDLPSSELSMQRLLGEGQTIVAAGSLTTAHYLKSATYHILAAPQVLNKLRAELMAAMPDPTVLPPYKDLDRLPYLNAVINEGFRTSHGVLARLTRVPADDALRFHDYDIPIGTPLSMSSWLSHMNESLFPEPEKFRPERWLEPGADQLKNYLVNFTRGARMCLGKDLARTEIVYTLSTLFRRYDMELFESDETDVIIAHDFFNPRAKMDSKGVRVIFKGKIA</sequence>
<evidence type="ECO:0000256" key="6">
    <source>
        <dbReference type="ARBA" id="ARBA00023033"/>
    </source>
</evidence>
<keyword evidence="5 7" id="KW-0408">Iron</keyword>
<dbReference type="OrthoDB" id="3945418at2759"/>
<dbReference type="PANTHER" id="PTHR24305">
    <property type="entry name" value="CYTOCHROME P450"/>
    <property type="match status" value="1"/>
</dbReference>
<dbReference type="GO" id="GO:0005506">
    <property type="term" value="F:iron ion binding"/>
    <property type="evidence" value="ECO:0007669"/>
    <property type="project" value="InterPro"/>
</dbReference>
<dbReference type="AlphaFoldDB" id="A0A9P4QUT7"/>
<evidence type="ECO:0000256" key="7">
    <source>
        <dbReference type="PIRSR" id="PIRSR602401-1"/>
    </source>
</evidence>
<name>A0A9P4QUT7_9PLEO</name>
<proteinExistence type="inferred from homology"/>
<comment type="similarity">
    <text evidence="2">Belongs to the cytochrome P450 family.</text>
</comment>
<comment type="cofactor">
    <cofactor evidence="1 7">
        <name>heme</name>
        <dbReference type="ChEBI" id="CHEBI:30413"/>
    </cofactor>
</comment>
<dbReference type="InterPro" id="IPR050121">
    <property type="entry name" value="Cytochrome_P450_monoxygenase"/>
</dbReference>
<evidence type="ECO:0000313" key="10">
    <source>
        <dbReference type="Proteomes" id="UP000799444"/>
    </source>
</evidence>
<feature type="binding site" description="axial binding residue" evidence="7">
    <location>
        <position position="449"/>
    </location>
    <ligand>
        <name>heme</name>
        <dbReference type="ChEBI" id="CHEBI:30413"/>
    </ligand>
    <ligandPart>
        <name>Fe</name>
        <dbReference type="ChEBI" id="CHEBI:18248"/>
    </ligandPart>
</feature>
<keyword evidence="3 7" id="KW-0479">Metal-binding</keyword>
<keyword evidence="4" id="KW-0560">Oxidoreductase</keyword>
<dbReference type="InterPro" id="IPR001128">
    <property type="entry name" value="Cyt_P450"/>
</dbReference>
<dbReference type="InterPro" id="IPR036396">
    <property type="entry name" value="Cyt_P450_sf"/>
</dbReference>
<dbReference type="InterPro" id="IPR002401">
    <property type="entry name" value="Cyt_P450_E_grp-I"/>
</dbReference>
<keyword evidence="8" id="KW-0812">Transmembrane</keyword>
<keyword evidence="6 9" id="KW-0503">Monooxygenase</keyword>
<reference evidence="9" key="1">
    <citation type="journal article" date="2020" name="Stud. Mycol.">
        <title>101 Dothideomycetes genomes: a test case for predicting lifestyles and emergence of pathogens.</title>
        <authorList>
            <person name="Haridas S."/>
            <person name="Albert R."/>
            <person name="Binder M."/>
            <person name="Bloem J."/>
            <person name="Labutti K."/>
            <person name="Salamov A."/>
            <person name="Andreopoulos B."/>
            <person name="Baker S."/>
            <person name="Barry K."/>
            <person name="Bills G."/>
            <person name="Bluhm B."/>
            <person name="Cannon C."/>
            <person name="Castanera R."/>
            <person name="Culley D."/>
            <person name="Daum C."/>
            <person name="Ezra D."/>
            <person name="Gonzalez J."/>
            <person name="Henrissat B."/>
            <person name="Kuo A."/>
            <person name="Liang C."/>
            <person name="Lipzen A."/>
            <person name="Lutzoni F."/>
            <person name="Magnuson J."/>
            <person name="Mondo S."/>
            <person name="Nolan M."/>
            <person name="Ohm R."/>
            <person name="Pangilinan J."/>
            <person name="Park H.-J."/>
            <person name="Ramirez L."/>
            <person name="Alfaro M."/>
            <person name="Sun H."/>
            <person name="Tritt A."/>
            <person name="Yoshinaga Y."/>
            <person name="Zwiers L.-H."/>
            <person name="Turgeon B."/>
            <person name="Goodwin S."/>
            <person name="Spatafora J."/>
            <person name="Crous P."/>
            <person name="Grigoriev I."/>
        </authorList>
    </citation>
    <scope>NUCLEOTIDE SEQUENCE</scope>
    <source>
        <strain evidence="9">CBS 125425</strain>
    </source>
</reference>
<keyword evidence="8" id="KW-1133">Transmembrane helix</keyword>
<dbReference type="GO" id="GO:0004497">
    <property type="term" value="F:monooxygenase activity"/>
    <property type="evidence" value="ECO:0007669"/>
    <property type="project" value="UniProtKB-KW"/>
</dbReference>
<evidence type="ECO:0000256" key="2">
    <source>
        <dbReference type="ARBA" id="ARBA00010617"/>
    </source>
</evidence>
<dbReference type="PANTHER" id="PTHR24305:SF157">
    <property type="entry name" value="N-ACETYLTRYPTOPHAN 6-HYDROXYLASE IVOC-RELATED"/>
    <property type="match status" value="1"/>
</dbReference>
<evidence type="ECO:0000256" key="8">
    <source>
        <dbReference type="SAM" id="Phobius"/>
    </source>
</evidence>
<dbReference type="Proteomes" id="UP000799444">
    <property type="component" value="Unassembled WGS sequence"/>
</dbReference>
<organism evidence="9 10">
    <name type="scientific">Polyplosphaeria fusca</name>
    <dbReference type="NCBI Taxonomy" id="682080"/>
    <lineage>
        <taxon>Eukaryota</taxon>
        <taxon>Fungi</taxon>
        <taxon>Dikarya</taxon>
        <taxon>Ascomycota</taxon>
        <taxon>Pezizomycotina</taxon>
        <taxon>Dothideomycetes</taxon>
        <taxon>Pleosporomycetidae</taxon>
        <taxon>Pleosporales</taxon>
        <taxon>Tetraplosphaeriaceae</taxon>
        <taxon>Polyplosphaeria</taxon>
    </lineage>
</organism>
<evidence type="ECO:0000256" key="4">
    <source>
        <dbReference type="ARBA" id="ARBA00023002"/>
    </source>
</evidence>
<dbReference type="Pfam" id="PF00067">
    <property type="entry name" value="p450"/>
    <property type="match status" value="1"/>
</dbReference>
<evidence type="ECO:0000256" key="5">
    <source>
        <dbReference type="ARBA" id="ARBA00023004"/>
    </source>
</evidence>
<evidence type="ECO:0000256" key="3">
    <source>
        <dbReference type="ARBA" id="ARBA00022723"/>
    </source>
</evidence>
<comment type="caution">
    <text evidence="9">The sequence shown here is derived from an EMBL/GenBank/DDBJ whole genome shotgun (WGS) entry which is preliminary data.</text>
</comment>
<dbReference type="SUPFAM" id="SSF48264">
    <property type="entry name" value="Cytochrome P450"/>
    <property type="match status" value="1"/>
</dbReference>
<keyword evidence="8" id="KW-0472">Membrane</keyword>
<accession>A0A9P4QUT7</accession>
<dbReference type="CDD" id="cd11062">
    <property type="entry name" value="CYP58-like"/>
    <property type="match status" value="1"/>
</dbReference>
<dbReference type="PRINTS" id="PR00463">
    <property type="entry name" value="EP450I"/>
</dbReference>
<dbReference type="Gene3D" id="1.10.630.10">
    <property type="entry name" value="Cytochrome P450"/>
    <property type="match status" value="1"/>
</dbReference>
<keyword evidence="7" id="KW-0349">Heme</keyword>
<feature type="transmembrane region" description="Helical" evidence="8">
    <location>
        <begin position="12"/>
        <end position="37"/>
    </location>
</feature>
<protein>
    <submittedName>
        <fullName evidence="9">P450 monooxygenase</fullName>
    </submittedName>
</protein>
<keyword evidence="10" id="KW-1185">Reference proteome</keyword>
<dbReference type="EMBL" id="ML996166">
    <property type="protein sequence ID" value="KAF2733104.1"/>
    <property type="molecule type" value="Genomic_DNA"/>
</dbReference>
<evidence type="ECO:0000313" key="9">
    <source>
        <dbReference type="EMBL" id="KAF2733104.1"/>
    </source>
</evidence>
<dbReference type="GO" id="GO:0016705">
    <property type="term" value="F:oxidoreductase activity, acting on paired donors, with incorporation or reduction of molecular oxygen"/>
    <property type="evidence" value="ECO:0007669"/>
    <property type="project" value="InterPro"/>
</dbReference>
<evidence type="ECO:0000256" key="1">
    <source>
        <dbReference type="ARBA" id="ARBA00001971"/>
    </source>
</evidence>
<gene>
    <name evidence="9" type="ORF">EJ04DRAFT_495789</name>
</gene>
<dbReference type="GO" id="GO:0020037">
    <property type="term" value="F:heme binding"/>
    <property type="evidence" value="ECO:0007669"/>
    <property type="project" value="InterPro"/>
</dbReference>